<dbReference type="InterPro" id="IPR000843">
    <property type="entry name" value="HTH_LacI"/>
</dbReference>
<dbReference type="InterPro" id="IPR046335">
    <property type="entry name" value="LacI/GalR-like_sensor"/>
</dbReference>
<dbReference type="SUPFAM" id="SSF53822">
    <property type="entry name" value="Periplasmic binding protein-like I"/>
    <property type="match status" value="1"/>
</dbReference>
<dbReference type="PROSITE" id="PS50932">
    <property type="entry name" value="HTH_LACI_2"/>
    <property type="match status" value="2"/>
</dbReference>
<dbReference type="Gene3D" id="1.10.260.40">
    <property type="entry name" value="lambda repressor-like DNA-binding domains"/>
    <property type="match status" value="2"/>
</dbReference>
<comment type="caution">
    <text evidence="5">The sequence shown here is derived from an EMBL/GenBank/DDBJ whole genome shotgun (WGS) entry which is preliminary data.</text>
</comment>
<feature type="domain" description="HTH lacI-type" evidence="4">
    <location>
        <begin position="5"/>
        <end position="50"/>
    </location>
</feature>
<proteinExistence type="predicted"/>
<organism evidence="5 6">
    <name type="scientific">Curtobacterium citreum</name>
    <dbReference type="NCBI Taxonomy" id="2036"/>
    <lineage>
        <taxon>Bacteria</taxon>
        <taxon>Bacillati</taxon>
        <taxon>Actinomycetota</taxon>
        <taxon>Actinomycetes</taxon>
        <taxon>Micrococcales</taxon>
        <taxon>Microbacteriaceae</taxon>
        <taxon>Curtobacterium</taxon>
    </lineage>
</organism>
<evidence type="ECO:0000313" key="5">
    <source>
        <dbReference type="EMBL" id="NUU29206.1"/>
    </source>
</evidence>
<evidence type="ECO:0000313" key="6">
    <source>
        <dbReference type="Proteomes" id="UP000539146"/>
    </source>
</evidence>
<gene>
    <name evidence="5" type="ORF">HP467_14005</name>
</gene>
<dbReference type="Gene3D" id="3.40.50.2300">
    <property type="match status" value="2"/>
</dbReference>
<dbReference type="CDD" id="cd01574">
    <property type="entry name" value="PBP1_LacI"/>
    <property type="match status" value="1"/>
</dbReference>
<protein>
    <submittedName>
        <fullName evidence="5">LacI family DNA-binding transcriptional regulator</fullName>
    </submittedName>
</protein>
<dbReference type="SUPFAM" id="SSF47413">
    <property type="entry name" value="lambda repressor-like DNA-binding domains"/>
    <property type="match status" value="2"/>
</dbReference>
<dbReference type="PANTHER" id="PTHR30146:SF109">
    <property type="entry name" value="HTH-TYPE TRANSCRIPTIONAL REGULATOR GALS"/>
    <property type="match status" value="1"/>
</dbReference>
<dbReference type="GO" id="GO:0003700">
    <property type="term" value="F:DNA-binding transcription factor activity"/>
    <property type="evidence" value="ECO:0007669"/>
    <property type="project" value="TreeGrafter"/>
</dbReference>
<dbReference type="EMBL" id="JABMCG010000121">
    <property type="protein sequence ID" value="NUU29206.1"/>
    <property type="molecule type" value="Genomic_DNA"/>
</dbReference>
<evidence type="ECO:0000256" key="3">
    <source>
        <dbReference type="ARBA" id="ARBA00023163"/>
    </source>
</evidence>
<dbReference type="RefSeq" id="WP_281360574.1">
    <property type="nucleotide sequence ID" value="NZ_JABMCG010000121.1"/>
</dbReference>
<evidence type="ECO:0000256" key="1">
    <source>
        <dbReference type="ARBA" id="ARBA00023015"/>
    </source>
</evidence>
<keyword evidence="2 5" id="KW-0238">DNA-binding</keyword>
<sequence length="389" mass="40211">MTRAPGVVDVARAAGVSHVTVSRVLNGHTSVRPETRARVEAAMAELGYRRGAVSSGRAPGMIDVARAAGVSHVTVSRVLNDHPSVRPETRARVEAAIAALGYRRNTVASALKSGRSRTIGVVLAGSELYELPKILLGIETAARDAGWWVSIASWNGGGAGDLTETVQRLADQSVEGVTVIADRPVAVEALAGLASGVPLSVIMSGDVANPRLSFVEVNQVQGALDAVQHLVDLGHTDLVHLSGPMDTYDARARVDGWRKGLVAAGLGGRVLEGDFTAASGFGLARRLLAEPTLPTGVFAGNDQMAMGVLAAFAEAGVVVPRDVSLVGFDDIAGAAFLVPALTTVRQDHVALGAGAIEVLLRLLDGGTASHRMIPADLVVRKSTAPPGRP</sequence>
<dbReference type="AlphaFoldDB" id="A0A850DUA8"/>
<dbReference type="InterPro" id="IPR028082">
    <property type="entry name" value="Peripla_BP_I"/>
</dbReference>
<feature type="domain" description="HTH lacI-type" evidence="4">
    <location>
        <begin position="59"/>
        <end position="113"/>
    </location>
</feature>
<evidence type="ECO:0000256" key="2">
    <source>
        <dbReference type="ARBA" id="ARBA00023125"/>
    </source>
</evidence>
<dbReference type="Pfam" id="PF13377">
    <property type="entry name" value="Peripla_BP_3"/>
    <property type="match status" value="1"/>
</dbReference>
<dbReference type="SMART" id="SM00354">
    <property type="entry name" value="HTH_LACI"/>
    <property type="match status" value="2"/>
</dbReference>
<name>A0A850DUA8_9MICO</name>
<dbReference type="Proteomes" id="UP000539146">
    <property type="component" value="Unassembled WGS sequence"/>
</dbReference>
<dbReference type="PROSITE" id="PS00356">
    <property type="entry name" value="HTH_LACI_1"/>
    <property type="match status" value="2"/>
</dbReference>
<keyword evidence="1" id="KW-0805">Transcription regulation</keyword>
<dbReference type="GO" id="GO:0000976">
    <property type="term" value="F:transcription cis-regulatory region binding"/>
    <property type="evidence" value="ECO:0007669"/>
    <property type="project" value="TreeGrafter"/>
</dbReference>
<dbReference type="InterPro" id="IPR010982">
    <property type="entry name" value="Lambda_DNA-bd_dom_sf"/>
</dbReference>
<evidence type="ECO:0000259" key="4">
    <source>
        <dbReference type="PROSITE" id="PS50932"/>
    </source>
</evidence>
<accession>A0A850DUA8</accession>
<dbReference type="Pfam" id="PF00356">
    <property type="entry name" value="LacI"/>
    <property type="match status" value="2"/>
</dbReference>
<keyword evidence="3" id="KW-0804">Transcription</keyword>
<reference evidence="5 6" key="1">
    <citation type="submission" date="2020-05" db="EMBL/GenBank/DDBJ databases">
        <title>Genome Sequencing of Type Strains.</title>
        <authorList>
            <person name="Lemaire J.F."/>
            <person name="Inderbitzin P."/>
            <person name="Gregorio O.A."/>
            <person name="Collins S.B."/>
            <person name="Wespe N."/>
            <person name="Knight-Connoni V."/>
        </authorList>
    </citation>
    <scope>NUCLEOTIDE SEQUENCE [LARGE SCALE GENOMIC DNA]</scope>
    <source>
        <strain evidence="5 6">DSM 20512</strain>
    </source>
</reference>
<dbReference type="CDD" id="cd01392">
    <property type="entry name" value="HTH_LacI"/>
    <property type="match status" value="2"/>
</dbReference>
<dbReference type="PANTHER" id="PTHR30146">
    <property type="entry name" value="LACI-RELATED TRANSCRIPTIONAL REPRESSOR"/>
    <property type="match status" value="1"/>
</dbReference>